<sequence length="205" mass="23254">MIDPQTDALSFARYRKEAKSLNDRPVFLMWGAFAGVSAETVLITCSEQFQQAPSKAKSQVIYDWLVNQDNKKASRYGWGAINLQADGIQDIPSVNTAVNKIYEDSKYYAARKTWIGKLRNQLDNTLGNIPAPDMYDPILEIAIKAAYSSSTGDNSFSMFKLEKINPREQAGMVNRLKAMELLEKEFRKAGFNTAKMGFRLPFRFR</sequence>
<evidence type="ECO:0000313" key="2">
    <source>
        <dbReference type="Proteomes" id="UP000280346"/>
    </source>
</evidence>
<keyword evidence="2" id="KW-1185">Reference proteome</keyword>
<dbReference type="EMBL" id="RZIJ01000012">
    <property type="protein sequence ID" value="RUQ69291.1"/>
    <property type="molecule type" value="Genomic_DNA"/>
</dbReference>
<dbReference type="RefSeq" id="WP_126999644.1">
    <property type="nucleotide sequence ID" value="NZ_JBNPXW010000003.1"/>
</dbReference>
<protein>
    <submittedName>
        <fullName evidence="1">Uncharacterized protein</fullName>
    </submittedName>
</protein>
<organism evidence="1 2">
    <name type="scientific">Azospirillum doebereinerae</name>
    <dbReference type="NCBI Taxonomy" id="92933"/>
    <lineage>
        <taxon>Bacteria</taxon>
        <taxon>Pseudomonadati</taxon>
        <taxon>Pseudomonadota</taxon>
        <taxon>Alphaproteobacteria</taxon>
        <taxon>Rhodospirillales</taxon>
        <taxon>Azospirillaceae</taxon>
        <taxon>Azospirillum</taxon>
    </lineage>
</organism>
<comment type="caution">
    <text evidence="1">The sequence shown here is derived from an EMBL/GenBank/DDBJ whole genome shotgun (WGS) entry which is preliminary data.</text>
</comment>
<gene>
    <name evidence="1" type="ORF">EJ913_16100</name>
</gene>
<evidence type="ECO:0000313" key="1">
    <source>
        <dbReference type="EMBL" id="RUQ69291.1"/>
    </source>
</evidence>
<dbReference type="AlphaFoldDB" id="A0A3S1CGB0"/>
<dbReference type="OrthoDB" id="7302808at2"/>
<accession>A0A3S1CGB0</accession>
<name>A0A3S1CGB0_9PROT</name>
<proteinExistence type="predicted"/>
<reference evidence="1 2" key="1">
    <citation type="submission" date="2018-12" db="EMBL/GenBank/DDBJ databases">
        <authorList>
            <person name="Yang Y."/>
        </authorList>
    </citation>
    <scope>NUCLEOTIDE SEQUENCE [LARGE SCALE GENOMIC DNA]</scope>
    <source>
        <strain evidence="1 2">GSF71</strain>
    </source>
</reference>
<dbReference type="Proteomes" id="UP000280346">
    <property type="component" value="Unassembled WGS sequence"/>
</dbReference>